<evidence type="ECO:0000313" key="2">
    <source>
        <dbReference type="EMBL" id="ABN68279.2"/>
    </source>
</evidence>
<dbReference type="OMA" id="RMVWNVL"/>
<organism evidence="2 3">
    <name type="scientific">Scheffersomyces stipitis (strain ATCC 58785 / CBS 6054 / NBRC 10063 / NRRL Y-11545)</name>
    <name type="common">Yeast</name>
    <name type="synonym">Pichia stipitis</name>
    <dbReference type="NCBI Taxonomy" id="322104"/>
    <lineage>
        <taxon>Eukaryota</taxon>
        <taxon>Fungi</taxon>
        <taxon>Dikarya</taxon>
        <taxon>Ascomycota</taxon>
        <taxon>Saccharomycotina</taxon>
        <taxon>Pichiomycetes</taxon>
        <taxon>Debaryomycetaceae</taxon>
        <taxon>Scheffersomyces</taxon>
    </lineage>
</organism>
<keyword evidence="1" id="KW-0812">Transmembrane</keyword>
<dbReference type="OrthoDB" id="4096984at2759"/>
<accession>A3LZ52</accession>
<dbReference type="GeneID" id="4840441"/>
<dbReference type="AlphaFoldDB" id="A3LZ52"/>
<dbReference type="RefSeq" id="XP_001386308.2">
    <property type="nucleotide sequence ID" value="XM_001386271.1"/>
</dbReference>
<proteinExistence type="predicted"/>
<evidence type="ECO:0000313" key="3">
    <source>
        <dbReference type="Proteomes" id="UP000002258"/>
    </source>
</evidence>
<gene>
    <name evidence="2" type="ORF">PICST_33418</name>
</gene>
<dbReference type="InParanoid" id="A3LZ52"/>
<dbReference type="Proteomes" id="UP000002258">
    <property type="component" value="Chromosome 7"/>
</dbReference>
<feature type="transmembrane region" description="Helical" evidence="1">
    <location>
        <begin position="218"/>
        <end position="237"/>
    </location>
</feature>
<dbReference type="KEGG" id="pic:PICST_33418"/>
<keyword evidence="3" id="KW-1185">Reference proteome</keyword>
<dbReference type="EMBL" id="CP000501">
    <property type="protein sequence ID" value="ABN68279.2"/>
    <property type="molecule type" value="Genomic_DNA"/>
</dbReference>
<evidence type="ECO:0000256" key="1">
    <source>
        <dbReference type="SAM" id="Phobius"/>
    </source>
</evidence>
<dbReference type="eggNOG" id="ENOG502SVZ2">
    <property type="taxonomic scope" value="Eukaryota"/>
</dbReference>
<feature type="transmembrane region" description="Helical" evidence="1">
    <location>
        <begin position="195"/>
        <end position="212"/>
    </location>
</feature>
<name>A3LZ52_PICST</name>
<dbReference type="HOGENOM" id="CLU_744271_0_0_1"/>
<reference evidence="2 3" key="1">
    <citation type="journal article" date="2007" name="Nat. Biotechnol.">
        <title>Genome sequence of the lignocellulose-bioconverting and xylose-fermenting yeast Pichia stipitis.</title>
        <authorList>
            <person name="Jeffries T.W."/>
            <person name="Grigoriev I.V."/>
            <person name="Grimwood J."/>
            <person name="Laplaza J.M."/>
            <person name="Aerts A."/>
            <person name="Salamov A."/>
            <person name="Schmutz J."/>
            <person name="Lindquist E."/>
            <person name="Dehal P."/>
            <person name="Shapiro H."/>
            <person name="Jin Y.S."/>
            <person name="Passoth V."/>
            <person name="Richardson P.M."/>
        </authorList>
    </citation>
    <scope>NUCLEOTIDE SEQUENCE [LARGE SCALE GENOMIC DNA]</scope>
    <source>
        <strain evidence="3">ATCC 58785 / CBS 6054 / NBRC 10063 / NRRL Y-11545</strain>
    </source>
</reference>
<keyword evidence="1" id="KW-0472">Membrane</keyword>
<keyword evidence="1" id="KW-1133">Transmembrane helix</keyword>
<sequence>MTIIRRLLSTSNWKPPESYFSHSPLNYESYSRRLKGAIHYIAQNGRFTESILIDCIRANRQLQQQNWNSSPIIQKTRSRNDFLNLKLSPSNSTLEDELFSFVFNRHQERSSSPEIVRSYLITEPLPSNTARVIDVGVKGFEYSFLKQKVEPSLVFTALRLLLDRKDYQNSFKLIDSTFNCDAYKELQRHQIGRNLFGWFSYIAVATVVQAILFPLVSILALFSVNTATAGILMYGLLRLDTAENLGRISWRPYVSMLYKFTHRDELLAINTVITHFEEHNEVNIKNYHHSRVRKLSNLKLFDQDEYVLELPNDSVELASVEYSGQTFQEEKGIVELQQYFKHELNSRKMVFNDLPEELIFLEFWFTHGENFEWVEPDQDPAEIIKLDIQNQKTD</sequence>
<protein>
    <submittedName>
        <fullName evidence="2">Uncharacterized protein</fullName>
    </submittedName>
</protein>